<sequence>MASSSGETQSEAAGQLSAAGLQDLPAETLIEIFSGLDFDTFDNMLLVSRRLHSVIHSHWALILPGIIESRDLFDTFFNVDLPDAMDCAGLLSVCSTLDGFRHLLGFCRAIRRWEVEFPRLRFASAPEYSRSLWRHEVGRLRGALYVWWRFARAFHDPAPCENNTPEVRRAFVRQLSTTQLHEVLDMWETVRKAVGRRGKLLTRGEGARVGWGDVPENQDIVDTMMKLRPEDVLHLLVYRHRYATKASVVQFVRLKHPRYGSSAK</sequence>
<dbReference type="Proteomes" id="UP001197093">
    <property type="component" value="Unassembled WGS sequence"/>
</dbReference>
<dbReference type="PROSITE" id="PS50181">
    <property type="entry name" value="FBOX"/>
    <property type="match status" value="1"/>
</dbReference>
<accession>A0AAD4EQ67</accession>
<name>A0AAD4EQ67_9PEZI</name>
<evidence type="ECO:0000313" key="2">
    <source>
        <dbReference type="EMBL" id="KAG7285310.1"/>
    </source>
</evidence>
<evidence type="ECO:0000313" key="3">
    <source>
        <dbReference type="Proteomes" id="UP001197093"/>
    </source>
</evidence>
<reference evidence="2" key="1">
    <citation type="submission" date="2023-02" db="EMBL/GenBank/DDBJ databases">
        <authorList>
            <person name="Palmer J.M."/>
        </authorList>
    </citation>
    <scope>NUCLEOTIDE SEQUENCE</scope>
    <source>
        <strain evidence="2">FW57</strain>
    </source>
</reference>
<feature type="domain" description="F-box" evidence="1">
    <location>
        <begin position="18"/>
        <end position="62"/>
    </location>
</feature>
<organism evidence="2 3">
    <name type="scientific">Staphylotrichum longicolle</name>
    <dbReference type="NCBI Taxonomy" id="669026"/>
    <lineage>
        <taxon>Eukaryota</taxon>
        <taxon>Fungi</taxon>
        <taxon>Dikarya</taxon>
        <taxon>Ascomycota</taxon>
        <taxon>Pezizomycotina</taxon>
        <taxon>Sordariomycetes</taxon>
        <taxon>Sordariomycetidae</taxon>
        <taxon>Sordariales</taxon>
        <taxon>Chaetomiaceae</taxon>
        <taxon>Staphylotrichum</taxon>
    </lineage>
</organism>
<dbReference type="Pfam" id="PF12937">
    <property type="entry name" value="F-box-like"/>
    <property type="match status" value="1"/>
</dbReference>
<dbReference type="InterPro" id="IPR036047">
    <property type="entry name" value="F-box-like_dom_sf"/>
</dbReference>
<protein>
    <recommendedName>
        <fullName evidence="1">F-box domain-containing protein</fullName>
    </recommendedName>
</protein>
<evidence type="ECO:0000259" key="1">
    <source>
        <dbReference type="PROSITE" id="PS50181"/>
    </source>
</evidence>
<comment type="caution">
    <text evidence="2">The sequence shown here is derived from an EMBL/GenBank/DDBJ whole genome shotgun (WGS) entry which is preliminary data.</text>
</comment>
<dbReference type="SUPFAM" id="SSF81383">
    <property type="entry name" value="F-box domain"/>
    <property type="match status" value="1"/>
</dbReference>
<dbReference type="InterPro" id="IPR001810">
    <property type="entry name" value="F-box_dom"/>
</dbReference>
<gene>
    <name evidence="2" type="ORF">NEMBOFW57_009932</name>
</gene>
<dbReference type="AlphaFoldDB" id="A0AAD4EQ67"/>
<proteinExistence type="predicted"/>
<dbReference type="EMBL" id="JAHCVI010000005">
    <property type="protein sequence ID" value="KAG7285310.1"/>
    <property type="molecule type" value="Genomic_DNA"/>
</dbReference>
<keyword evidence="3" id="KW-1185">Reference proteome</keyword>